<feature type="coiled-coil region" evidence="1">
    <location>
        <begin position="275"/>
        <end position="358"/>
    </location>
</feature>
<keyword evidence="4" id="KW-1185">Reference proteome</keyword>
<evidence type="ECO:0000313" key="4">
    <source>
        <dbReference type="Proteomes" id="UP000501690"/>
    </source>
</evidence>
<dbReference type="Proteomes" id="UP000501690">
    <property type="component" value="Linkage Group LG3"/>
</dbReference>
<dbReference type="PANTHER" id="PTHR31099">
    <property type="entry name" value="OS06G0165300 PROTEIN"/>
    <property type="match status" value="1"/>
</dbReference>
<proteinExistence type="predicted"/>
<reference evidence="3 4" key="1">
    <citation type="submission" date="2019-04" db="EMBL/GenBank/DDBJ databases">
        <title>An improved genome assembly and genetic linkage map for asparagus bean, Vigna unguiculata ssp. sesquipedialis.</title>
        <authorList>
            <person name="Xia Q."/>
            <person name="Zhang R."/>
            <person name="Dong Y."/>
        </authorList>
    </citation>
    <scope>NUCLEOTIDE SEQUENCE [LARGE SCALE GENOMIC DNA]</scope>
    <source>
        <tissue evidence="3">Leaf</tissue>
    </source>
</reference>
<evidence type="ECO:0000313" key="3">
    <source>
        <dbReference type="EMBL" id="QCD87207.1"/>
    </source>
</evidence>
<organism evidence="3 4">
    <name type="scientific">Vigna unguiculata</name>
    <name type="common">Cowpea</name>
    <dbReference type="NCBI Taxonomy" id="3917"/>
    <lineage>
        <taxon>Eukaryota</taxon>
        <taxon>Viridiplantae</taxon>
        <taxon>Streptophyta</taxon>
        <taxon>Embryophyta</taxon>
        <taxon>Tracheophyta</taxon>
        <taxon>Spermatophyta</taxon>
        <taxon>Magnoliopsida</taxon>
        <taxon>eudicotyledons</taxon>
        <taxon>Gunneridae</taxon>
        <taxon>Pentapetalae</taxon>
        <taxon>rosids</taxon>
        <taxon>fabids</taxon>
        <taxon>Fabales</taxon>
        <taxon>Fabaceae</taxon>
        <taxon>Papilionoideae</taxon>
        <taxon>50 kb inversion clade</taxon>
        <taxon>NPAAA clade</taxon>
        <taxon>indigoferoid/millettioid clade</taxon>
        <taxon>Phaseoleae</taxon>
        <taxon>Vigna</taxon>
    </lineage>
</organism>
<protein>
    <submittedName>
        <fullName evidence="3">Uncharacterized protein</fullName>
    </submittedName>
</protein>
<keyword evidence="1" id="KW-0175">Coiled coil</keyword>
<dbReference type="PANTHER" id="PTHR31099:SF49">
    <property type="entry name" value="MYOSIN HEAVY CHAIN-LIKE PROTEIN"/>
    <property type="match status" value="1"/>
</dbReference>
<evidence type="ECO:0000256" key="2">
    <source>
        <dbReference type="SAM" id="MobiDB-lite"/>
    </source>
</evidence>
<name>A0A4D6LF77_VIGUN</name>
<dbReference type="AlphaFoldDB" id="A0A4D6LF77"/>
<dbReference type="EMBL" id="CP039347">
    <property type="protein sequence ID" value="QCD87207.1"/>
    <property type="molecule type" value="Genomic_DNA"/>
</dbReference>
<sequence length="747" mass="85818">MGVLRQLNVAPTQRHPNSWAYLQAFRVLCQSLYLQPSPHAFLYFYDTRPRQSTTWLSLVSRPSISRLDVFSQSFKHFKDGYFKVVVKEGGKSHFLNAYGSTKFPFSWTDNPSRYKDISTDELSVVDREVVEVLMKFTDKLPTKGLVKVYNPIHQIIDIEGHMAQAGKKNFTLFQALRKEKAVKAKATGNIEVPNLQESLVEMHVHGGTKRKVELPTRPGKGKDVKKDIEINMPEILINSIDSMEPDHLVRTMVEFGSKAPILSHRVGSLYRREVNEGNREKLEDLQEKVDKFAEERAVWKKDRKGWEEEKKRLGTWKVRCLDSETKLNGRIANLEVDYDELKEKYEGVEVELEDLKSCIIQEHINGFQKGVRQATFFCQDIDAADPRFDVNKGMRSSPEEEVEKTTGDEDMNTGEAVEVDDFTMGVLRQLNVAPTQRHPNSWAYLQAFRVLCQSLYLQPSPHAFLYFYDTRPRQSTTWLSLVSRPSISRLDVFSQSFKHFKDGYFKVVVKEGGKSHFLNAYGSTKFPFSWTDNPSRYKDISTDELSVVDREVVEVLMKFTDKLPTKGLVKVYNPIHQIIDIEGHMAQAGKKNFTLFQALRKEKAVKAKATGNIEVPNLQESLVEMHVHGGTKRKVELPTRPGKGKDVKKDIEINMPEILINSIDSMEPDHLVRTMVEFGSKAPILSHRVGSLYRREKKNFKHHANPKRRIIIIMVVMRSQRELNTIETTSTHALSKTSYNKHQEVKG</sequence>
<feature type="region of interest" description="Disordered" evidence="2">
    <location>
        <begin position="389"/>
        <end position="409"/>
    </location>
</feature>
<accession>A0A4D6LF77</accession>
<gene>
    <name evidence="3" type="ORF">DEO72_LG3g1741</name>
</gene>
<evidence type="ECO:0000256" key="1">
    <source>
        <dbReference type="SAM" id="Coils"/>
    </source>
</evidence>